<keyword evidence="2" id="KW-0378">Hydrolase</keyword>
<feature type="region of interest" description="Disordered" evidence="1">
    <location>
        <begin position="408"/>
        <end position="484"/>
    </location>
</feature>
<evidence type="ECO:0000256" key="1">
    <source>
        <dbReference type="SAM" id="MobiDB-lite"/>
    </source>
</evidence>
<dbReference type="GO" id="GO:0008233">
    <property type="term" value="F:peptidase activity"/>
    <property type="evidence" value="ECO:0007669"/>
    <property type="project" value="UniProtKB-KW"/>
</dbReference>
<feature type="compositionally biased region" description="Polar residues" evidence="1">
    <location>
        <begin position="432"/>
        <end position="441"/>
    </location>
</feature>
<evidence type="ECO:0000313" key="2">
    <source>
        <dbReference type="EMBL" id="QBI90013.1"/>
    </source>
</evidence>
<evidence type="ECO:0000313" key="3">
    <source>
        <dbReference type="Proteomes" id="UP000294095"/>
    </source>
</evidence>
<feature type="region of interest" description="Disordered" evidence="1">
    <location>
        <begin position="554"/>
        <end position="582"/>
    </location>
</feature>
<feature type="compositionally biased region" description="Basic and acidic residues" evidence="1">
    <location>
        <begin position="472"/>
        <end position="484"/>
    </location>
</feature>
<reference evidence="3" key="1">
    <citation type="journal article" date="2019" name="Genes (Basel)">
        <title>Halobacterium salinarum virus ChaoS9, a Novel Halovirus Related to PhiH1 and PhiCh1.</title>
        <authorList>
            <person name="Dyall-Smith M."/>
            <person name="Palm P."/>
            <person name="Wanner G."/>
            <person name="Witte A."/>
            <person name="Oesterhelt D."/>
            <person name="Pfeiffer F."/>
        </authorList>
    </citation>
    <scope>NUCLEOTIDE SEQUENCE [LARGE SCALE GENOMIC DNA]</scope>
</reference>
<accession>A0A481V9D2</accession>
<protein>
    <submittedName>
        <fullName evidence="2">Prohead protease protein</fullName>
    </submittedName>
</protein>
<feature type="compositionally biased region" description="Acidic residues" evidence="1">
    <location>
        <begin position="462"/>
        <end position="471"/>
    </location>
</feature>
<proteinExistence type="predicted"/>
<organism evidence="2 3">
    <name type="scientific">Halobacterium phage ChaoS9</name>
    <dbReference type="NCBI Taxonomy" id="2847105"/>
    <lineage>
        <taxon>Viruses</taxon>
        <taxon>Duplodnaviria</taxon>
        <taxon>Heunggongvirae</taxon>
        <taxon>Uroviricota</taxon>
        <taxon>Caudoviricetes</taxon>
        <taxon>Vertoviridae</taxon>
        <taxon>Chaovirus</taxon>
        <taxon>Chaovirus bigenum</taxon>
        <taxon>Chaovirus ChaoS9</taxon>
    </lineage>
</organism>
<name>A0A481V9D2_9CAUD</name>
<feature type="compositionally biased region" description="Basic and acidic residues" evidence="1">
    <location>
        <begin position="452"/>
        <end position="461"/>
    </location>
</feature>
<keyword evidence="2" id="KW-0645">Protease</keyword>
<keyword evidence="3" id="KW-1185">Reference proteome</keyword>
<dbReference type="Proteomes" id="UP000294095">
    <property type="component" value="Segment"/>
</dbReference>
<sequence length="638" mass="69740">MNPEKHERLSSGVATVVEALAEGSDEDDDVYEVRIVPIGEGDVTTGQSGEPTHWDRETLLQAVEQGAFDGAKLLKGRPGEGHKEMLDQADPDEIIGGVDEWTYEEGVGPVGHGKVLDERMAKLIDHDLVDVSPDMFRLLDGYDEELGANTVDEILDVPYITVLDRGAAPSNTIDPATAEALGLPAGERGPDAGVEQLAEDVTVSRPDWDGISQDTWETPTLEGTFDGDIEVARESATVIRDDGESFSNDLSLFILNGEGELNINALESAWTLAPQTADVDDDLVDELRSMYESIAEDIMEDHDVEIDFIDEEQLSGLFTLRFRTFGEMIGDEFIDEAVESLESLDGITAARSSDNDDPELIAVIDREAVDSLDDLNDNIIDALEGTPFELHDGYDWVEEVAWEGLSASARDEPGGGDGQASDERAEPRVGPGSTTDPTSNMTEETELQEQLAEVKAERNQLEEETDDLEEQLSEKDEQIEEKEDRIEQLEEDIEDLEEDVQPLTEMLAELVAEDSMLAPDQVADRFEVGEMVEALAENSDAEEDASPVDVVREQLGEAPAPRGEGTDEEGGVEQLSPEQEAEANAMAREVMGAEDVVTAAEEQLSEREYAKRYLGADPAQCDSTQEFRRQVQAEAGGD</sequence>
<dbReference type="GO" id="GO:0006508">
    <property type="term" value="P:proteolysis"/>
    <property type="evidence" value="ECO:0007669"/>
    <property type="project" value="UniProtKB-KW"/>
</dbReference>
<dbReference type="EMBL" id="MK310226">
    <property type="protein sequence ID" value="QBI90013.1"/>
    <property type="molecule type" value="Genomic_DNA"/>
</dbReference>
<dbReference type="Gene3D" id="1.20.5.340">
    <property type="match status" value="1"/>
</dbReference>
<gene>
    <name evidence="2" type="ORF">ChaoS9_030</name>
</gene>